<dbReference type="AlphaFoldDB" id="F2NAP4"/>
<dbReference type="Proteomes" id="UP000006851">
    <property type="component" value="Chromosome"/>
</dbReference>
<dbReference type="KEGG" id="cgo:Corgl_1399"/>
<dbReference type="Gene3D" id="3.30.230.10">
    <property type="match status" value="1"/>
</dbReference>
<evidence type="ECO:0000256" key="1">
    <source>
        <dbReference type="ARBA" id="ARBA00009684"/>
    </source>
</evidence>
<evidence type="ECO:0000256" key="9">
    <source>
        <dbReference type="HAMAP-Rule" id="MF_00061"/>
    </source>
</evidence>
<feature type="active site" evidence="9">
    <location>
        <position position="140"/>
    </location>
</feature>
<dbReference type="EC" id="2.7.1.148" evidence="2 9"/>
<dbReference type="InterPro" id="IPR020568">
    <property type="entry name" value="Ribosomal_Su5_D2-typ_SF"/>
</dbReference>
<dbReference type="SUPFAM" id="SSF55060">
    <property type="entry name" value="GHMP Kinase, C-terminal domain"/>
    <property type="match status" value="1"/>
</dbReference>
<dbReference type="STRING" id="700015.Corgl_1399"/>
<dbReference type="HAMAP" id="MF_00061">
    <property type="entry name" value="IspE"/>
    <property type="match status" value="1"/>
</dbReference>
<evidence type="ECO:0000313" key="12">
    <source>
        <dbReference type="EMBL" id="AEB07500.1"/>
    </source>
</evidence>
<dbReference type="GO" id="GO:0016114">
    <property type="term" value="P:terpenoid biosynthetic process"/>
    <property type="evidence" value="ECO:0007669"/>
    <property type="project" value="InterPro"/>
</dbReference>
<dbReference type="RefSeq" id="WP_013709242.1">
    <property type="nucleotide sequence ID" value="NC_015389.1"/>
</dbReference>
<comment type="similarity">
    <text evidence="1 9">Belongs to the GHMP kinase family. IspE subfamily.</text>
</comment>
<dbReference type="EMBL" id="CP002628">
    <property type="protein sequence ID" value="AEB07500.1"/>
    <property type="molecule type" value="Genomic_DNA"/>
</dbReference>
<evidence type="ECO:0000256" key="6">
    <source>
        <dbReference type="ARBA" id="ARBA00022777"/>
    </source>
</evidence>
<dbReference type="InterPro" id="IPR004424">
    <property type="entry name" value="IspE"/>
</dbReference>
<comment type="function">
    <text evidence="9">Catalyzes the phosphorylation of the position 2 hydroxy group of 4-diphosphocytidyl-2C-methyl-D-erythritol.</text>
</comment>
<dbReference type="InterPro" id="IPR014721">
    <property type="entry name" value="Ribsml_uS5_D2-typ_fold_subgr"/>
</dbReference>
<proteinExistence type="inferred from homology"/>
<dbReference type="UniPathway" id="UPA00056">
    <property type="reaction ID" value="UER00094"/>
</dbReference>
<reference evidence="13" key="1">
    <citation type="journal article" date="2013" name="Stand. Genomic Sci.">
        <title>Complete genome sequence of Coriobacterium glomerans type strain (PW2(T)) from the midgut of Pyrrhocoris apterus L. (red soldier bug).</title>
        <authorList>
            <person name="Stackebrandt E."/>
            <person name="Zeytun A."/>
            <person name="Lapidus A."/>
            <person name="Nolan M."/>
            <person name="Lucas S."/>
            <person name="Hammon N."/>
            <person name="Deshpande S."/>
            <person name="Cheng J.F."/>
            <person name="Tapia R."/>
            <person name="Goodwin L.A."/>
            <person name="Pitluck S."/>
            <person name="Liolios K."/>
            <person name="Pagani I."/>
            <person name="Ivanova N."/>
            <person name="Mavromatis K."/>
            <person name="Mikhailova N."/>
            <person name="Huntemann M."/>
            <person name="Pati A."/>
            <person name="Chen A."/>
            <person name="Palaniappan K."/>
            <person name="Chang Y.J."/>
            <person name="Land M."/>
            <person name="Hauser L."/>
            <person name="Rohde M."/>
            <person name="Pukall R."/>
            <person name="Goker M."/>
            <person name="Detter J.C."/>
            <person name="Woyke T."/>
            <person name="Bristow J."/>
            <person name="Eisen J.A."/>
            <person name="Markowitz V."/>
            <person name="Hugenholtz P."/>
            <person name="Kyrpides N.C."/>
            <person name="Klenk H.P."/>
        </authorList>
    </citation>
    <scope>NUCLEOTIDE SEQUENCE</scope>
    <source>
        <strain evidence="13">ATCC 49209 / DSM 20642 / JCM 10262 / PW2</strain>
    </source>
</reference>
<keyword evidence="5 9" id="KW-0547">Nucleotide-binding</keyword>
<keyword evidence="13" id="KW-1185">Reference proteome</keyword>
<dbReference type="GO" id="GO:0019288">
    <property type="term" value="P:isopentenyl diphosphate biosynthetic process, methylerythritol 4-phosphate pathway"/>
    <property type="evidence" value="ECO:0007669"/>
    <property type="project" value="UniProtKB-UniRule"/>
</dbReference>
<dbReference type="eggNOG" id="COG1947">
    <property type="taxonomic scope" value="Bacteria"/>
</dbReference>
<dbReference type="Pfam" id="PF00288">
    <property type="entry name" value="GHMP_kinases_N"/>
    <property type="match status" value="1"/>
</dbReference>
<evidence type="ECO:0000259" key="11">
    <source>
        <dbReference type="Pfam" id="PF08544"/>
    </source>
</evidence>
<dbReference type="PANTHER" id="PTHR43527">
    <property type="entry name" value="4-DIPHOSPHOCYTIDYL-2-C-METHYL-D-ERYTHRITOL KINASE, CHLOROPLASTIC"/>
    <property type="match status" value="1"/>
</dbReference>
<dbReference type="PANTHER" id="PTHR43527:SF2">
    <property type="entry name" value="4-DIPHOSPHOCYTIDYL-2-C-METHYL-D-ERYTHRITOL KINASE, CHLOROPLASTIC"/>
    <property type="match status" value="1"/>
</dbReference>
<dbReference type="HOGENOM" id="CLU_053057_1_1_11"/>
<dbReference type="InterPro" id="IPR036554">
    <property type="entry name" value="GHMP_kinase_C_sf"/>
</dbReference>
<dbReference type="PIRSF" id="PIRSF010376">
    <property type="entry name" value="IspE"/>
    <property type="match status" value="1"/>
</dbReference>
<dbReference type="Pfam" id="PF08544">
    <property type="entry name" value="GHMP_kinases_C"/>
    <property type="match status" value="1"/>
</dbReference>
<evidence type="ECO:0000256" key="7">
    <source>
        <dbReference type="ARBA" id="ARBA00022840"/>
    </source>
</evidence>
<evidence type="ECO:0000313" key="13">
    <source>
        <dbReference type="Proteomes" id="UP000006851"/>
    </source>
</evidence>
<dbReference type="SUPFAM" id="SSF54211">
    <property type="entry name" value="Ribosomal protein S5 domain 2-like"/>
    <property type="match status" value="1"/>
</dbReference>
<evidence type="ECO:0000256" key="5">
    <source>
        <dbReference type="ARBA" id="ARBA00022741"/>
    </source>
</evidence>
<feature type="active site" evidence="9">
    <location>
        <position position="13"/>
    </location>
</feature>
<dbReference type="GO" id="GO:0050515">
    <property type="term" value="F:4-(cytidine 5'-diphospho)-2-C-methyl-D-erythritol kinase activity"/>
    <property type="evidence" value="ECO:0007669"/>
    <property type="project" value="UniProtKB-UniRule"/>
</dbReference>
<keyword evidence="6 9" id="KW-0418">Kinase</keyword>
<evidence type="ECO:0000256" key="3">
    <source>
        <dbReference type="ARBA" id="ARBA00017473"/>
    </source>
</evidence>
<keyword evidence="9" id="KW-0414">Isoprene biosynthesis</keyword>
<feature type="domain" description="GHMP kinase N-terminal" evidence="10">
    <location>
        <begin position="70"/>
        <end position="147"/>
    </location>
</feature>
<dbReference type="InterPro" id="IPR013750">
    <property type="entry name" value="GHMP_kinase_C_dom"/>
</dbReference>
<keyword evidence="7 9" id="KW-0067">ATP-binding</keyword>
<evidence type="ECO:0000256" key="8">
    <source>
        <dbReference type="ARBA" id="ARBA00032554"/>
    </source>
</evidence>
<sequence length="299" mass="31775">MIERAIRVFAPAKVNLYLGVHAQTDARGYHRVDSVMAALDLTDTVTVAPASDSTLTVRMRPNLDVATERNTAHRAAAALGRAFGRKPCVEIEVEKRIPIRAGLGGPSADAAAVIVGMCRAWGIDPADERVRATARGIGADVPFLLSGALVYCDEAGDRPAEIFEPLGGLAVALVKPISTGVTAAEAYARFDRAPVPPAPIDPMLEALREHDGAGVARHISNNLRAASCELDPQIGHVLEWMRSRSEARAVELTGSGSCVYALCDTIETADAIAIAAERERGWWSCAAKMKKSRLSASDV</sequence>
<gene>
    <name evidence="9" type="primary">ispE</name>
    <name evidence="12" type="ordered locus">Corgl_1399</name>
</gene>
<organism evidence="12 13">
    <name type="scientific">Coriobacterium glomerans (strain ATCC 49209 / DSM 20642 / JCM 10262 / PW2)</name>
    <dbReference type="NCBI Taxonomy" id="700015"/>
    <lineage>
        <taxon>Bacteria</taxon>
        <taxon>Bacillati</taxon>
        <taxon>Actinomycetota</taxon>
        <taxon>Coriobacteriia</taxon>
        <taxon>Coriobacteriales</taxon>
        <taxon>Coriobacteriaceae</taxon>
        <taxon>Coriobacterium</taxon>
    </lineage>
</organism>
<accession>F2NAP4</accession>
<dbReference type="Gene3D" id="3.30.70.890">
    <property type="entry name" value="GHMP kinase, C-terminal domain"/>
    <property type="match status" value="1"/>
</dbReference>
<protein>
    <recommendedName>
        <fullName evidence="3 9">4-diphosphocytidyl-2-C-methyl-D-erythritol kinase</fullName>
        <shortName evidence="9">CMK</shortName>
        <ecNumber evidence="2 9">2.7.1.148</ecNumber>
    </recommendedName>
    <alternativeName>
        <fullName evidence="8 9">4-(cytidine-5'-diphospho)-2-C-methyl-D-erythritol kinase</fullName>
    </alternativeName>
</protein>
<evidence type="ECO:0000256" key="4">
    <source>
        <dbReference type="ARBA" id="ARBA00022679"/>
    </source>
</evidence>
<feature type="domain" description="GHMP kinase C-terminal" evidence="11">
    <location>
        <begin position="203"/>
        <end position="273"/>
    </location>
</feature>
<dbReference type="InterPro" id="IPR006204">
    <property type="entry name" value="GHMP_kinase_N_dom"/>
</dbReference>
<comment type="caution">
    <text evidence="9">Lacks conserved residue(s) required for the propagation of feature annotation.</text>
</comment>
<evidence type="ECO:0000259" key="10">
    <source>
        <dbReference type="Pfam" id="PF00288"/>
    </source>
</evidence>
<dbReference type="GO" id="GO:0005524">
    <property type="term" value="F:ATP binding"/>
    <property type="evidence" value="ECO:0007669"/>
    <property type="project" value="UniProtKB-UniRule"/>
</dbReference>
<evidence type="ECO:0000256" key="2">
    <source>
        <dbReference type="ARBA" id="ARBA00012052"/>
    </source>
</evidence>
<name>F2NAP4_CORGP</name>
<keyword evidence="4 9" id="KW-0808">Transferase</keyword>
<comment type="catalytic activity">
    <reaction evidence="9">
        <text>4-CDP-2-C-methyl-D-erythritol + ATP = 4-CDP-2-C-methyl-D-erythritol 2-phosphate + ADP + H(+)</text>
        <dbReference type="Rhea" id="RHEA:18437"/>
        <dbReference type="ChEBI" id="CHEBI:15378"/>
        <dbReference type="ChEBI" id="CHEBI:30616"/>
        <dbReference type="ChEBI" id="CHEBI:57823"/>
        <dbReference type="ChEBI" id="CHEBI:57919"/>
        <dbReference type="ChEBI" id="CHEBI:456216"/>
        <dbReference type="EC" id="2.7.1.148"/>
    </reaction>
</comment>
<comment type="pathway">
    <text evidence="9">Isoprenoid biosynthesis; isopentenyl diphosphate biosynthesis via DXP pathway; isopentenyl diphosphate from 1-deoxy-D-xylulose 5-phosphate: step 3/6.</text>
</comment>